<reference evidence="2" key="1">
    <citation type="submission" date="2021-01" db="EMBL/GenBank/DDBJ databases">
        <title>Whole genome shotgun sequence of Actinoplanes ferrugineus NBRC 15555.</title>
        <authorList>
            <person name="Komaki H."/>
            <person name="Tamura T."/>
        </authorList>
    </citation>
    <scope>NUCLEOTIDE SEQUENCE</scope>
    <source>
        <strain evidence="2">NBRC 15555</strain>
    </source>
</reference>
<keyword evidence="3" id="KW-1185">Reference proteome</keyword>
<feature type="transmembrane region" description="Helical" evidence="1">
    <location>
        <begin position="6"/>
        <end position="27"/>
    </location>
</feature>
<gene>
    <name evidence="2" type="ORF">Afe05nite_66490</name>
</gene>
<evidence type="ECO:0000313" key="2">
    <source>
        <dbReference type="EMBL" id="GIE14809.1"/>
    </source>
</evidence>
<keyword evidence="1" id="KW-0472">Membrane</keyword>
<sequence>MSPPLGGSTFLLCMFVAYCLTCILNWLSGGEELRMNKAIKVRVTAALNVGASVLVNFAAAAVG</sequence>
<dbReference type="EMBL" id="BOMM01000058">
    <property type="protein sequence ID" value="GIE14809.1"/>
    <property type="molecule type" value="Genomic_DNA"/>
</dbReference>
<comment type="caution">
    <text evidence="2">The sequence shown here is derived from an EMBL/GenBank/DDBJ whole genome shotgun (WGS) entry which is preliminary data.</text>
</comment>
<evidence type="ECO:0000313" key="3">
    <source>
        <dbReference type="Proteomes" id="UP000598174"/>
    </source>
</evidence>
<keyword evidence="1" id="KW-1133">Transmembrane helix</keyword>
<protein>
    <submittedName>
        <fullName evidence="2">Uncharacterized protein</fullName>
    </submittedName>
</protein>
<feature type="transmembrane region" description="Helical" evidence="1">
    <location>
        <begin position="39"/>
        <end position="62"/>
    </location>
</feature>
<dbReference type="AlphaFoldDB" id="A0A919MHC7"/>
<evidence type="ECO:0000256" key="1">
    <source>
        <dbReference type="SAM" id="Phobius"/>
    </source>
</evidence>
<name>A0A919MHC7_9ACTN</name>
<proteinExistence type="predicted"/>
<dbReference type="Proteomes" id="UP000598174">
    <property type="component" value="Unassembled WGS sequence"/>
</dbReference>
<keyword evidence="1" id="KW-0812">Transmembrane</keyword>
<accession>A0A919MHC7</accession>
<organism evidence="2 3">
    <name type="scientific">Paractinoplanes ferrugineus</name>
    <dbReference type="NCBI Taxonomy" id="113564"/>
    <lineage>
        <taxon>Bacteria</taxon>
        <taxon>Bacillati</taxon>
        <taxon>Actinomycetota</taxon>
        <taxon>Actinomycetes</taxon>
        <taxon>Micromonosporales</taxon>
        <taxon>Micromonosporaceae</taxon>
        <taxon>Paractinoplanes</taxon>
    </lineage>
</organism>